<dbReference type="InterPro" id="IPR011010">
    <property type="entry name" value="DNA_brk_join_enz"/>
</dbReference>
<reference evidence="4 5" key="1">
    <citation type="submission" date="2017-08" db="EMBL/GenBank/DDBJ databases">
        <authorList>
            <person name="de Groot N.N."/>
        </authorList>
    </citation>
    <scope>NUCLEOTIDE SEQUENCE [LARGE SCALE GENOMIC DNA]</scope>
    <source>
        <strain evidence="4 5">JC85</strain>
    </source>
</reference>
<dbReference type="InterPro" id="IPR050090">
    <property type="entry name" value="Tyrosine_recombinase_XerCD"/>
</dbReference>
<dbReference type="PANTHER" id="PTHR30349">
    <property type="entry name" value="PHAGE INTEGRASE-RELATED"/>
    <property type="match status" value="1"/>
</dbReference>
<protein>
    <submittedName>
        <fullName evidence="4">Integrase</fullName>
    </submittedName>
</protein>
<dbReference type="PROSITE" id="PS51898">
    <property type="entry name" value="TYR_RECOMBINASE"/>
    <property type="match status" value="1"/>
</dbReference>
<dbReference type="GO" id="GO:0015074">
    <property type="term" value="P:DNA integration"/>
    <property type="evidence" value="ECO:0007669"/>
    <property type="project" value="UniProtKB-KW"/>
</dbReference>
<dbReference type="OrthoDB" id="7873969at2"/>
<evidence type="ECO:0000259" key="3">
    <source>
        <dbReference type="PROSITE" id="PS51898"/>
    </source>
</evidence>
<keyword evidence="5" id="KW-1185">Reference proteome</keyword>
<sequence length="362" mass="41021">MPKKFAKKYVVEDTTGGVLRFYFRKKGQKKIRLPGVPGSDEFNKAYYDALSGVLSAEQIGPKRSTQGTLRWLCEKYFQSSDYMRLDQRTRLVRKQIIEHIWAEPIKPGSGKLFEDVPINVFGPKAVRVLRDRKSDLPEAGNSRIKALRAVFNWATAKDVELAMSNPARDVAYFKGTTDGFHTWTEAEVEQFEARHPVGTRARLAMALMLYTGQRRSDIILFGKQHVSGGQIKFTQQKNRNRKPITLELPIHPDLQEIIDATKCGDLTFLVTDFGRPFKNSNSFGTYFRRRCNEAGLPHCSAHGLRKVAATRLANRGATEHQIMAVTGHTTSKEVTRYTKAANQRRLAKSAIELMSKPENDDD</sequence>
<dbReference type="GO" id="GO:0003677">
    <property type="term" value="F:DNA binding"/>
    <property type="evidence" value="ECO:0007669"/>
    <property type="project" value="InterPro"/>
</dbReference>
<gene>
    <name evidence="4" type="ORF">SAMN05892877_111227</name>
</gene>
<evidence type="ECO:0000313" key="5">
    <source>
        <dbReference type="Proteomes" id="UP000219167"/>
    </source>
</evidence>
<evidence type="ECO:0000256" key="2">
    <source>
        <dbReference type="ARBA" id="ARBA00023172"/>
    </source>
</evidence>
<dbReference type="EMBL" id="OBQD01000011">
    <property type="protein sequence ID" value="SOC43777.1"/>
    <property type="molecule type" value="Genomic_DNA"/>
</dbReference>
<dbReference type="Gene3D" id="1.10.443.10">
    <property type="entry name" value="Intergrase catalytic core"/>
    <property type="match status" value="1"/>
</dbReference>
<dbReference type="InterPro" id="IPR013762">
    <property type="entry name" value="Integrase-like_cat_sf"/>
</dbReference>
<dbReference type="AlphaFoldDB" id="A0A285UQ13"/>
<organism evidence="4 5">
    <name type="scientific">Rhizobium subbaraonis</name>
    <dbReference type="NCBI Taxonomy" id="908946"/>
    <lineage>
        <taxon>Bacteria</taxon>
        <taxon>Pseudomonadati</taxon>
        <taxon>Pseudomonadota</taxon>
        <taxon>Alphaproteobacteria</taxon>
        <taxon>Hyphomicrobiales</taxon>
        <taxon>Rhizobiaceae</taxon>
        <taxon>Rhizobium/Agrobacterium group</taxon>
        <taxon>Rhizobium</taxon>
    </lineage>
</organism>
<evidence type="ECO:0000313" key="4">
    <source>
        <dbReference type="EMBL" id="SOC43777.1"/>
    </source>
</evidence>
<dbReference type="GO" id="GO:0006310">
    <property type="term" value="P:DNA recombination"/>
    <property type="evidence" value="ECO:0007669"/>
    <property type="project" value="UniProtKB-KW"/>
</dbReference>
<dbReference type="InterPro" id="IPR002104">
    <property type="entry name" value="Integrase_catalytic"/>
</dbReference>
<dbReference type="RefSeq" id="WP_097141323.1">
    <property type="nucleotide sequence ID" value="NZ_OBQD01000011.1"/>
</dbReference>
<name>A0A285UQ13_9HYPH</name>
<dbReference type="Pfam" id="PF00589">
    <property type="entry name" value="Phage_integrase"/>
    <property type="match status" value="1"/>
</dbReference>
<dbReference type="Proteomes" id="UP000219167">
    <property type="component" value="Unassembled WGS sequence"/>
</dbReference>
<dbReference type="PANTHER" id="PTHR30349:SF64">
    <property type="entry name" value="PROPHAGE INTEGRASE INTD-RELATED"/>
    <property type="match status" value="1"/>
</dbReference>
<dbReference type="SUPFAM" id="SSF56349">
    <property type="entry name" value="DNA breaking-rejoining enzymes"/>
    <property type="match status" value="1"/>
</dbReference>
<proteinExistence type="predicted"/>
<keyword evidence="1" id="KW-0229">DNA integration</keyword>
<accession>A0A285UQ13</accession>
<feature type="domain" description="Tyr recombinase" evidence="3">
    <location>
        <begin position="178"/>
        <end position="351"/>
    </location>
</feature>
<evidence type="ECO:0000256" key="1">
    <source>
        <dbReference type="ARBA" id="ARBA00022908"/>
    </source>
</evidence>
<keyword evidence="2" id="KW-0233">DNA recombination</keyword>